<keyword evidence="3" id="KW-1185">Reference proteome</keyword>
<dbReference type="Proteomes" id="UP001519342">
    <property type="component" value="Unassembled WGS sequence"/>
</dbReference>
<keyword evidence="1" id="KW-0472">Membrane</keyword>
<name>A0ABS4GG59_9FIRM</name>
<organism evidence="2 3">
    <name type="scientific">Sedimentibacter acidaminivorans</name>
    <dbReference type="NCBI Taxonomy" id="913099"/>
    <lineage>
        <taxon>Bacteria</taxon>
        <taxon>Bacillati</taxon>
        <taxon>Bacillota</taxon>
        <taxon>Tissierellia</taxon>
        <taxon>Sedimentibacter</taxon>
    </lineage>
</organism>
<evidence type="ECO:0000313" key="2">
    <source>
        <dbReference type="EMBL" id="MBP1926673.1"/>
    </source>
</evidence>
<dbReference type="RefSeq" id="WP_209512394.1">
    <property type="nucleotide sequence ID" value="NZ_JAGGKS010000007.1"/>
</dbReference>
<dbReference type="Pfam" id="PF03977">
    <property type="entry name" value="OAD_beta"/>
    <property type="match status" value="1"/>
</dbReference>
<feature type="transmembrane region" description="Helical" evidence="1">
    <location>
        <begin position="9"/>
        <end position="27"/>
    </location>
</feature>
<evidence type="ECO:0000313" key="3">
    <source>
        <dbReference type="Proteomes" id="UP001519342"/>
    </source>
</evidence>
<keyword evidence="1" id="KW-0812">Transmembrane</keyword>
<keyword evidence="1" id="KW-1133">Transmembrane helix</keyword>
<gene>
    <name evidence="2" type="ORF">J2Z76_002542</name>
</gene>
<protein>
    <submittedName>
        <fullName evidence="2">Na+-transporting methylmalonyl-CoA/oxaloacetate decarboxylase beta subunit</fullName>
    </submittedName>
</protein>
<accession>A0ABS4GG59</accession>
<feature type="transmembrane region" description="Helical" evidence="1">
    <location>
        <begin position="67"/>
        <end position="87"/>
    </location>
</feature>
<reference evidence="2 3" key="1">
    <citation type="submission" date="2021-03" db="EMBL/GenBank/DDBJ databases">
        <title>Genomic Encyclopedia of Type Strains, Phase IV (KMG-IV): sequencing the most valuable type-strain genomes for metagenomic binning, comparative biology and taxonomic classification.</title>
        <authorList>
            <person name="Goeker M."/>
        </authorList>
    </citation>
    <scope>NUCLEOTIDE SEQUENCE [LARGE SCALE GENOMIC DNA]</scope>
    <source>
        <strain evidence="2 3">DSM 24004</strain>
    </source>
</reference>
<sequence length="93" mass="10267">MKRLKLIKVFTYINGVITVLLGLMYVFKRFMLFKLLEISNDNASSIAVIGGADGPTTIFLTTTQGGISLEILILIFGVITTVLFLLAKNIKKE</sequence>
<dbReference type="EMBL" id="JAGGKS010000007">
    <property type="protein sequence ID" value="MBP1926673.1"/>
    <property type="molecule type" value="Genomic_DNA"/>
</dbReference>
<dbReference type="InterPro" id="IPR005661">
    <property type="entry name" value="OadB_MmdB"/>
</dbReference>
<evidence type="ECO:0000256" key="1">
    <source>
        <dbReference type="SAM" id="Phobius"/>
    </source>
</evidence>
<comment type="caution">
    <text evidence="2">The sequence shown here is derived from an EMBL/GenBank/DDBJ whole genome shotgun (WGS) entry which is preliminary data.</text>
</comment>
<proteinExistence type="predicted"/>